<feature type="transmembrane region" description="Helical" evidence="4">
    <location>
        <begin position="325"/>
        <end position="346"/>
    </location>
</feature>
<name>A0A369MLY2_EGGLN</name>
<dbReference type="EMBL" id="PPTU01000001">
    <property type="protein sequence ID" value="RDB73497.1"/>
    <property type="molecule type" value="Genomic_DNA"/>
</dbReference>
<dbReference type="GO" id="GO:0003677">
    <property type="term" value="F:DNA binding"/>
    <property type="evidence" value="ECO:0007669"/>
    <property type="project" value="UniProtKB-KW"/>
</dbReference>
<keyword evidence="3" id="KW-0804">Transcription</keyword>
<gene>
    <name evidence="6" type="ORF">C1875_01200</name>
</gene>
<dbReference type="CDD" id="cd06170">
    <property type="entry name" value="LuxR_C_like"/>
    <property type="match status" value="1"/>
</dbReference>
<dbReference type="Proteomes" id="UP000253970">
    <property type="component" value="Unassembled WGS sequence"/>
</dbReference>
<feature type="transmembrane region" description="Helical" evidence="4">
    <location>
        <begin position="164"/>
        <end position="183"/>
    </location>
</feature>
<keyword evidence="4" id="KW-0812">Transmembrane</keyword>
<keyword evidence="2" id="KW-0238">DNA-binding</keyword>
<dbReference type="InterPro" id="IPR036388">
    <property type="entry name" value="WH-like_DNA-bd_sf"/>
</dbReference>
<feature type="transmembrane region" description="Helical" evidence="4">
    <location>
        <begin position="297"/>
        <end position="318"/>
    </location>
</feature>
<evidence type="ECO:0000313" key="6">
    <source>
        <dbReference type="EMBL" id="RDB73497.1"/>
    </source>
</evidence>
<keyword evidence="4" id="KW-1133">Transmembrane helix</keyword>
<proteinExistence type="predicted"/>
<feature type="transmembrane region" description="Helical" evidence="4">
    <location>
        <begin position="107"/>
        <end position="126"/>
    </location>
</feature>
<dbReference type="InterPro" id="IPR000792">
    <property type="entry name" value="Tscrpt_reg_LuxR_C"/>
</dbReference>
<dbReference type="PRINTS" id="PR00038">
    <property type="entry name" value="HTHLUXR"/>
</dbReference>
<accession>A0A369MLY2</accession>
<feature type="transmembrane region" description="Helical" evidence="4">
    <location>
        <begin position="204"/>
        <end position="225"/>
    </location>
</feature>
<feature type="transmembrane region" description="Helical" evidence="4">
    <location>
        <begin position="41"/>
        <end position="64"/>
    </location>
</feature>
<feature type="transmembrane region" description="Helical" evidence="4">
    <location>
        <begin position="138"/>
        <end position="158"/>
    </location>
</feature>
<keyword evidence="4" id="KW-0472">Membrane</keyword>
<dbReference type="SUPFAM" id="SSF46894">
    <property type="entry name" value="C-terminal effector domain of the bipartite response regulators"/>
    <property type="match status" value="1"/>
</dbReference>
<keyword evidence="1" id="KW-0805">Transcription regulation</keyword>
<dbReference type="Gene3D" id="1.10.10.10">
    <property type="entry name" value="Winged helix-like DNA-binding domain superfamily/Winged helix DNA-binding domain"/>
    <property type="match status" value="1"/>
</dbReference>
<dbReference type="InterPro" id="IPR016032">
    <property type="entry name" value="Sig_transdc_resp-reg_C-effctor"/>
</dbReference>
<feature type="transmembrane region" description="Helical" evidence="4">
    <location>
        <begin position="263"/>
        <end position="285"/>
    </location>
</feature>
<evidence type="ECO:0000313" key="7">
    <source>
        <dbReference type="Proteomes" id="UP000253970"/>
    </source>
</evidence>
<evidence type="ECO:0000259" key="5">
    <source>
        <dbReference type="PROSITE" id="PS50043"/>
    </source>
</evidence>
<dbReference type="PANTHER" id="PTHR44688:SF16">
    <property type="entry name" value="DNA-BINDING TRANSCRIPTIONAL ACTIVATOR DEVR_DOSR"/>
    <property type="match status" value="1"/>
</dbReference>
<dbReference type="PROSITE" id="PS50043">
    <property type="entry name" value="HTH_LUXR_2"/>
    <property type="match status" value="1"/>
</dbReference>
<dbReference type="AlphaFoldDB" id="A0A369MLY2"/>
<evidence type="ECO:0000256" key="4">
    <source>
        <dbReference type="SAM" id="Phobius"/>
    </source>
</evidence>
<feature type="domain" description="HTH luxR-type" evidence="5">
    <location>
        <begin position="405"/>
        <end position="470"/>
    </location>
</feature>
<organism evidence="6 7">
    <name type="scientific">Eggerthella lenta</name>
    <name type="common">Eubacterium lentum</name>
    <dbReference type="NCBI Taxonomy" id="84112"/>
    <lineage>
        <taxon>Bacteria</taxon>
        <taxon>Bacillati</taxon>
        <taxon>Actinomycetota</taxon>
        <taxon>Coriobacteriia</taxon>
        <taxon>Eggerthellales</taxon>
        <taxon>Eggerthellaceae</taxon>
        <taxon>Eggerthella</taxon>
    </lineage>
</organism>
<dbReference type="Pfam" id="PF00196">
    <property type="entry name" value="GerE"/>
    <property type="match status" value="1"/>
</dbReference>
<evidence type="ECO:0000256" key="1">
    <source>
        <dbReference type="ARBA" id="ARBA00023015"/>
    </source>
</evidence>
<dbReference type="GO" id="GO:0006355">
    <property type="term" value="P:regulation of DNA-templated transcription"/>
    <property type="evidence" value="ECO:0007669"/>
    <property type="project" value="InterPro"/>
</dbReference>
<feature type="transmembrane region" description="Helical" evidence="4">
    <location>
        <begin position="237"/>
        <end position="256"/>
    </location>
</feature>
<sequence length="478" mass="51995">MSQPSAFEQVCFVAFFATLPLYSPNMIFSPHLAGFDLAMPYFVHSTLASAMVAGMAAACIALCAKEPSRITFLTPLRMTIVALLYLTGLFLLFASLLLPGVPVELCSLLGGTLCGTTTLLLCIAWGSIFSTLTFREALIRLSVLLAICALINTGFVYMGPETGVASFLLLSILGLVPLLIRSTHGEFVRLLNVQRDAKSQDSTVFHSFFSVALGPFVGFLLFALTMAVRKIAVFGNMYAESIGTILAVVSVLPLWLRKSDKPLLPFVFQIYLPIFAAILLFLSSFPTGHAVHSIGMIGIYVFFGAIGVLALASFCAIAHAQEFSVPLIFGSSISAFCLVSIIGLHFGDLAGISGNEEAVLLALSTLYFISLVLVPNIRSWKTMYLPSQQANKPNLLSDLETCCNRVADKGGLSKREREVLLFLGRGYSPAYVAKKMFLSDSTVRSHIKSIYKKLDIHSREDLLQLIENENEPSSMTDF</sequence>
<feature type="transmembrane region" description="Helical" evidence="4">
    <location>
        <begin position="358"/>
        <end position="377"/>
    </location>
</feature>
<comment type="caution">
    <text evidence="6">The sequence shown here is derived from an EMBL/GenBank/DDBJ whole genome shotgun (WGS) entry which is preliminary data.</text>
</comment>
<evidence type="ECO:0000256" key="2">
    <source>
        <dbReference type="ARBA" id="ARBA00023125"/>
    </source>
</evidence>
<evidence type="ECO:0000256" key="3">
    <source>
        <dbReference type="ARBA" id="ARBA00023163"/>
    </source>
</evidence>
<feature type="transmembrane region" description="Helical" evidence="4">
    <location>
        <begin position="76"/>
        <end position="101"/>
    </location>
</feature>
<protein>
    <submittedName>
        <fullName evidence="6">LuxR family transcriptional regulator</fullName>
    </submittedName>
</protein>
<dbReference type="SMART" id="SM00421">
    <property type="entry name" value="HTH_LUXR"/>
    <property type="match status" value="1"/>
</dbReference>
<feature type="transmembrane region" description="Helical" evidence="4">
    <location>
        <begin position="12"/>
        <end position="29"/>
    </location>
</feature>
<dbReference type="PANTHER" id="PTHR44688">
    <property type="entry name" value="DNA-BINDING TRANSCRIPTIONAL ACTIVATOR DEVR_DOSR"/>
    <property type="match status" value="1"/>
</dbReference>
<reference evidence="6 7" key="1">
    <citation type="journal article" date="2018" name="Elife">
        <title>Discovery and characterization of a prevalent human gut bacterial enzyme sufficient for the inactivation of a family of plant toxins.</title>
        <authorList>
            <person name="Koppel N."/>
            <person name="Bisanz J.E."/>
            <person name="Pandelia M.E."/>
            <person name="Turnbaugh P.J."/>
            <person name="Balskus E.P."/>
        </authorList>
    </citation>
    <scope>NUCLEOTIDE SEQUENCE [LARGE SCALE GENOMIC DNA]</scope>
    <source>
        <strain evidence="6 7">W1 BHI 6</strain>
    </source>
</reference>